<dbReference type="RefSeq" id="WP_284258116.1">
    <property type="nucleotide sequence ID" value="NZ_BSOS01000065.1"/>
</dbReference>
<dbReference type="InterPro" id="IPR029058">
    <property type="entry name" value="AB_hydrolase_fold"/>
</dbReference>
<evidence type="ECO:0000259" key="1">
    <source>
        <dbReference type="Pfam" id="PF12697"/>
    </source>
</evidence>
<dbReference type="PANTHER" id="PTHR43798">
    <property type="entry name" value="MONOACYLGLYCEROL LIPASE"/>
    <property type="match status" value="1"/>
</dbReference>
<dbReference type="Proteomes" id="UP001156641">
    <property type="component" value="Unassembled WGS sequence"/>
</dbReference>
<dbReference type="InterPro" id="IPR000073">
    <property type="entry name" value="AB_hydrolase_1"/>
</dbReference>
<protein>
    <submittedName>
        <fullName evidence="2">Alpha/beta hydrolase</fullName>
    </submittedName>
</protein>
<name>A0ABQ6A5D3_9PROT</name>
<dbReference type="Pfam" id="PF12697">
    <property type="entry name" value="Abhydrolase_6"/>
    <property type="match status" value="1"/>
</dbReference>
<accession>A0ABQ6A5D3</accession>
<keyword evidence="3" id="KW-1185">Reference proteome</keyword>
<sequence length="283" mass="30205">MARANSVNYLLGTSFHKMAFVEFGNPAAPAVVCVHGLSRNGRDFDPLAEALSDRFHVICPDLPGRGKSDWLPDAMAYQPPSYVVALAHLLAALNKPVAWVGTSLGGICGMMLAAAGHTPITRLVLNDIGPHIPAAALKRVGGTLATPGERFATMAALEAHMREIYAPFGRLTDPQWAHLARFSARVVLDQTGAGAFAMHYDPKIAEPLRNTVPLDVDMWPLWEMLKLPILAVRGAASDLLLPSTFERMCEAGAQGYVVADAGHAPALMDAPAIAAVRAFLLGR</sequence>
<dbReference type="PANTHER" id="PTHR43798:SF33">
    <property type="entry name" value="HYDROLASE, PUTATIVE (AFU_ORTHOLOGUE AFUA_2G14860)-RELATED"/>
    <property type="match status" value="1"/>
</dbReference>
<evidence type="ECO:0000313" key="3">
    <source>
        <dbReference type="Proteomes" id="UP001156641"/>
    </source>
</evidence>
<evidence type="ECO:0000313" key="2">
    <source>
        <dbReference type="EMBL" id="GLR67384.1"/>
    </source>
</evidence>
<dbReference type="InterPro" id="IPR050266">
    <property type="entry name" value="AB_hydrolase_sf"/>
</dbReference>
<reference evidence="3" key="1">
    <citation type="journal article" date="2019" name="Int. J. Syst. Evol. Microbiol.">
        <title>The Global Catalogue of Microorganisms (GCM) 10K type strain sequencing project: providing services to taxonomists for standard genome sequencing and annotation.</title>
        <authorList>
            <consortium name="The Broad Institute Genomics Platform"/>
            <consortium name="The Broad Institute Genome Sequencing Center for Infectious Disease"/>
            <person name="Wu L."/>
            <person name="Ma J."/>
        </authorList>
    </citation>
    <scope>NUCLEOTIDE SEQUENCE [LARGE SCALE GENOMIC DNA]</scope>
    <source>
        <strain evidence="3">NBRC 112502</strain>
    </source>
</reference>
<organism evidence="2 3">
    <name type="scientific">Acidocella aquatica</name>
    <dbReference type="NCBI Taxonomy" id="1922313"/>
    <lineage>
        <taxon>Bacteria</taxon>
        <taxon>Pseudomonadati</taxon>
        <taxon>Pseudomonadota</taxon>
        <taxon>Alphaproteobacteria</taxon>
        <taxon>Acetobacterales</taxon>
        <taxon>Acidocellaceae</taxon>
        <taxon>Acidocella</taxon>
    </lineage>
</organism>
<keyword evidence="2" id="KW-0378">Hydrolase</keyword>
<feature type="domain" description="AB hydrolase-1" evidence="1">
    <location>
        <begin position="31"/>
        <end position="271"/>
    </location>
</feature>
<dbReference type="EMBL" id="BSOS01000065">
    <property type="protein sequence ID" value="GLR67384.1"/>
    <property type="molecule type" value="Genomic_DNA"/>
</dbReference>
<comment type="caution">
    <text evidence="2">The sequence shown here is derived from an EMBL/GenBank/DDBJ whole genome shotgun (WGS) entry which is preliminary data.</text>
</comment>
<dbReference type="GO" id="GO:0016787">
    <property type="term" value="F:hydrolase activity"/>
    <property type="evidence" value="ECO:0007669"/>
    <property type="project" value="UniProtKB-KW"/>
</dbReference>
<dbReference type="SUPFAM" id="SSF53474">
    <property type="entry name" value="alpha/beta-Hydrolases"/>
    <property type="match status" value="1"/>
</dbReference>
<proteinExistence type="predicted"/>
<dbReference type="Gene3D" id="3.40.50.1820">
    <property type="entry name" value="alpha/beta hydrolase"/>
    <property type="match status" value="1"/>
</dbReference>
<gene>
    <name evidence="2" type="ORF">GCM10010909_20650</name>
</gene>